<dbReference type="AlphaFoldDB" id="A0ABD1CU47"/>
<sequence length="259" mass="30287">MCPSNLFWWFGNTSCATLPRRDWPYRVISYDPFESNLFTIFDYGSVPLECLQLDFRCVLNDTLKEQNYQLGTLWFRCVDNPKFKQRFLVSESPIHSTVTYVPIPTCAPPLTLFNIAYVKIIAGRHLLLSTCRNDENELGITQVHHKGHLLLSSGPPEDDWGILGLARRVFNQNFSYWRPKEANLRIFFGVYLKDPNDKHCQMQISIECQQDPEGRFSKHWDAPNHFKKSHKFWWSNMRQTFSESAVVTAVTPPAREKFM</sequence>
<protein>
    <submittedName>
        <fullName evidence="1">Uncharacterized protein</fullName>
    </submittedName>
</protein>
<evidence type="ECO:0000313" key="2">
    <source>
        <dbReference type="Proteomes" id="UP001562425"/>
    </source>
</evidence>
<comment type="caution">
    <text evidence="1">The sequence shown here is derived from an EMBL/GenBank/DDBJ whole genome shotgun (WGS) entry which is preliminary data.</text>
</comment>
<dbReference type="EMBL" id="JBEHCU010009408">
    <property type="protein sequence ID" value="KAL1379938.1"/>
    <property type="molecule type" value="Genomic_DNA"/>
</dbReference>
<evidence type="ECO:0000313" key="1">
    <source>
        <dbReference type="EMBL" id="KAL1379938.1"/>
    </source>
</evidence>
<proteinExistence type="predicted"/>
<dbReference type="Proteomes" id="UP001562425">
    <property type="component" value="Unassembled WGS sequence"/>
</dbReference>
<organism evidence="1 2">
    <name type="scientific">Culex pipiens pipiens</name>
    <name type="common">Northern house mosquito</name>
    <dbReference type="NCBI Taxonomy" id="38569"/>
    <lineage>
        <taxon>Eukaryota</taxon>
        <taxon>Metazoa</taxon>
        <taxon>Ecdysozoa</taxon>
        <taxon>Arthropoda</taxon>
        <taxon>Hexapoda</taxon>
        <taxon>Insecta</taxon>
        <taxon>Pterygota</taxon>
        <taxon>Neoptera</taxon>
        <taxon>Endopterygota</taxon>
        <taxon>Diptera</taxon>
        <taxon>Nematocera</taxon>
        <taxon>Culicoidea</taxon>
        <taxon>Culicidae</taxon>
        <taxon>Culicinae</taxon>
        <taxon>Culicini</taxon>
        <taxon>Culex</taxon>
        <taxon>Culex</taxon>
    </lineage>
</organism>
<gene>
    <name evidence="1" type="ORF">pipiens_014554</name>
</gene>
<reference evidence="1 2" key="1">
    <citation type="submission" date="2024-05" db="EMBL/GenBank/DDBJ databases">
        <title>Culex pipiens pipiens assembly and annotation.</title>
        <authorList>
            <person name="Alout H."/>
            <person name="Durand T."/>
        </authorList>
    </citation>
    <scope>NUCLEOTIDE SEQUENCE [LARGE SCALE GENOMIC DNA]</scope>
    <source>
        <strain evidence="1">HA-2024</strain>
        <tissue evidence="1">Whole body</tissue>
    </source>
</reference>
<accession>A0ABD1CU47</accession>
<name>A0ABD1CU47_CULPP</name>
<keyword evidence="2" id="KW-1185">Reference proteome</keyword>